<sequence length="162" mass="19201">MHKPLKRHEALVPLSRDHHFGLLLVWKIRQGLAFEVRLTRIRDYVIYYVGHRILPHFQLEEAEVFPFLEANDSLRQQAEGQHKAIRATFDGIKRGAPEAMSQPLDELAERLEAHIRFEERTLFEHMQAVLSPERLERLGKKIAASHRFADEIWEDEFWKKDN</sequence>
<dbReference type="InterPro" id="IPR012312">
    <property type="entry name" value="Hemerythrin-like"/>
</dbReference>
<gene>
    <name evidence="2" type="ORF">SAMN05192553_104177</name>
</gene>
<dbReference type="OrthoDB" id="9793254at2"/>
<dbReference type="EMBL" id="FNZH01000004">
    <property type="protein sequence ID" value="SEJ47734.1"/>
    <property type="molecule type" value="Genomic_DNA"/>
</dbReference>
<dbReference type="Gene3D" id="1.20.120.520">
    <property type="entry name" value="nmb1532 protein domain like"/>
    <property type="match status" value="1"/>
</dbReference>
<organism evidence="2 3">
    <name type="scientific">Cyclobacterium xiamenense</name>
    <dbReference type="NCBI Taxonomy" id="1297121"/>
    <lineage>
        <taxon>Bacteria</taxon>
        <taxon>Pseudomonadati</taxon>
        <taxon>Bacteroidota</taxon>
        <taxon>Cytophagia</taxon>
        <taxon>Cytophagales</taxon>
        <taxon>Cyclobacteriaceae</taxon>
        <taxon>Cyclobacterium</taxon>
    </lineage>
</organism>
<evidence type="ECO:0000313" key="3">
    <source>
        <dbReference type="Proteomes" id="UP000199403"/>
    </source>
</evidence>
<dbReference type="STRING" id="1416801.SAMN05192553_104177"/>
<proteinExistence type="predicted"/>
<protein>
    <submittedName>
        <fullName evidence="2">Hemerythrin HHE cation binding domain-containing protein</fullName>
    </submittedName>
</protein>
<dbReference type="Proteomes" id="UP000199403">
    <property type="component" value="Unassembled WGS sequence"/>
</dbReference>
<dbReference type="AlphaFoldDB" id="A0A1H6Z6X1"/>
<keyword evidence="3" id="KW-1185">Reference proteome</keyword>
<name>A0A1H6Z6X1_9BACT</name>
<evidence type="ECO:0000313" key="2">
    <source>
        <dbReference type="EMBL" id="SEJ47734.1"/>
    </source>
</evidence>
<dbReference type="RefSeq" id="WP_092175357.1">
    <property type="nucleotide sequence ID" value="NZ_FNZH01000004.1"/>
</dbReference>
<accession>A0A1H6Z6X1</accession>
<reference evidence="3" key="1">
    <citation type="submission" date="2016-10" db="EMBL/GenBank/DDBJ databases">
        <authorList>
            <person name="Varghese N."/>
            <person name="Submissions S."/>
        </authorList>
    </citation>
    <scope>NUCLEOTIDE SEQUENCE [LARGE SCALE GENOMIC DNA]</scope>
    <source>
        <strain evidence="3">IBRC-M 10761</strain>
    </source>
</reference>
<dbReference type="Pfam" id="PF01814">
    <property type="entry name" value="Hemerythrin"/>
    <property type="match status" value="1"/>
</dbReference>
<evidence type="ECO:0000259" key="1">
    <source>
        <dbReference type="Pfam" id="PF01814"/>
    </source>
</evidence>
<feature type="domain" description="Hemerythrin-like" evidence="1">
    <location>
        <begin position="38"/>
        <end position="124"/>
    </location>
</feature>